<dbReference type="HOGENOM" id="CLU_1132358_0_0_7"/>
<feature type="chain" id="PRO_5003011679" evidence="1">
    <location>
        <begin position="25"/>
        <end position="245"/>
    </location>
</feature>
<evidence type="ECO:0000313" key="2">
    <source>
        <dbReference type="EMBL" id="ACY17874.1"/>
    </source>
</evidence>
<name>D0LYK8_HALO1</name>
<evidence type="ECO:0000313" key="3">
    <source>
        <dbReference type="Proteomes" id="UP000001880"/>
    </source>
</evidence>
<keyword evidence="3" id="KW-1185">Reference proteome</keyword>
<dbReference type="Proteomes" id="UP000001880">
    <property type="component" value="Chromosome"/>
</dbReference>
<gene>
    <name evidence="2" type="ordered locus">Hoch_5390</name>
</gene>
<reference evidence="2 3" key="1">
    <citation type="journal article" date="2010" name="Stand. Genomic Sci.">
        <title>Complete genome sequence of Haliangium ochraceum type strain (SMP-2).</title>
        <authorList>
            <consortium name="US DOE Joint Genome Institute (JGI-PGF)"/>
            <person name="Ivanova N."/>
            <person name="Daum C."/>
            <person name="Lang E."/>
            <person name="Abt B."/>
            <person name="Kopitz M."/>
            <person name="Saunders E."/>
            <person name="Lapidus A."/>
            <person name="Lucas S."/>
            <person name="Glavina Del Rio T."/>
            <person name="Nolan M."/>
            <person name="Tice H."/>
            <person name="Copeland A."/>
            <person name="Cheng J.F."/>
            <person name="Chen F."/>
            <person name="Bruce D."/>
            <person name="Goodwin L."/>
            <person name="Pitluck S."/>
            <person name="Mavromatis K."/>
            <person name="Pati A."/>
            <person name="Mikhailova N."/>
            <person name="Chen A."/>
            <person name="Palaniappan K."/>
            <person name="Land M."/>
            <person name="Hauser L."/>
            <person name="Chang Y.J."/>
            <person name="Jeffries C.D."/>
            <person name="Detter J.C."/>
            <person name="Brettin T."/>
            <person name="Rohde M."/>
            <person name="Goker M."/>
            <person name="Bristow J."/>
            <person name="Markowitz V."/>
            <person name="Eisen J.A."/>
            <person name="Hugenholtz P."/>
            <person name="Kyrpides N.C."/>
            <person name="Klenk H.P."/>
        </authorList>
    </citation>
    <scope>NUCLEOTIDE SEQUENCE [LARGE SCALE GENOMIC DNA]</scope>
    <source>
        <strain evidence="3">DSM 14365 / CIP 107738 / JCM 11303 / AJ 13395 / SMP-2</strain>
    </source>
</reference>
<dbReference type="RefSeq" id="WP_012830466.1">
    <property type="nucleotide sequence ID" value="NC_013440.1"/>
</dbReference>
<sequence length="245" mass="26324">MKPSSLSFAALPLLSLALGAGTSAADTLNEMCEKRFMSVTTETFDQSRNMGDWGFDCRTETQPVSGGSPGSYLSISGLATFAPMARSCTDALSVFGGDYRDAEIFAITADFRTYSVSSTTADRPLSLVLVNDAGTPNDSSDDLYVYYVGAQNIPSVNDGWAPFQFPVPANSQTLPTPRSNDIGQTGWATAVGELSIPASDPDAVWNTVIQDVDQVIFWWHDPRAFAFLQDWELGMDNPAVATCAN</sequence>
<proteinExistence type="predicted"/>
<protein>
    <submittedName>
        <fullName evidence="2">Uncharacterized protein</fullName>
    </submittedName>
</protein>
<dbReference type="AlphaFoldDB" id="D0LYK8"/>
<evidence type="ECO:0000256" key="1">
    <source>
        <dbReference type="SAM" id="SignalP"/>
    </source>
</evidence>
<accession>D0LYK8</accession>
<dbReference type="KEGG" id="hoh:Hoch_5390"/>
<keyword evidence="1" id="KW-0732">Signal</keyword>
<organism evidence="2 3">
    <name type="scientific">Haliangium ochraceum (strain DSM 14365 / JCM 11303 / SMP-2)</name>
    <dbReference type="NCBI Taxonomy" id="502025"/>
    <lineage>
        <taxon>Bacteria</taxon>
        <taxon>Pseudomonadati</taxon>
        <taxon>Myxococcota</taxon>
        <taxon>Polyangia</taxon>
        <taxon>Haliangiales</taxon>
        <taxon>Kofleriaceae</taxon>
        <taxon>Haliangium</taxon>
    </lineage>
</organism>
<dbReference type="EMBL" id="CP001804">
    <property type="protein sequence ID" value="ACY17874.1"/>
    <property type="molecule type" value="Genomic_DNA"/>
</dbReference>
<feature type="signal peptide" evidence="1">
    <location>
        <begin position="1"/>
        <end position="24"/>
    </location>
</feature>